<reference evidence="1" key="1">
    <citation type="journal article" date="2021" name="Proc. Natl. Acad. Sci. U.S.A.">
        <title>A Catalog of Tens of Thousands of Viruses from Human Metagenomes Reveals Hidden Associations with Chronic Diseases.</title>
        <authorList>
            <person name="Tisza M.J."/>
            <person name="Buck C.B."/>
        </authorList>
    </citation>
    <scope>NUCLEOTIDE SEQUENCE</scope>
    <source>
        <strain evidence="1">Cti6f5</strain>
    </source>
</reference>
<evidence type="ECO:0000313" key="1">
    <source>
        <dbReference type="EMBL" id="DAD80045.1"/>
    </source>
</evidence>
<protein>
    <submittedName>
        <fullName evidence="1">Uncharacterized protein</fullName>
    </submittedName>
</protein>
<organism evidence="1">
    <name type="scientific">Siphoviridae sp. cti6f5</name>
    <dbReference type="NCBI Taxonomy" id="2826430"/>
    <lineage>
        <taxon>Viruses</taxon>
        <taxon>Duplodnaviria</taxon>
        <taxon>Heunggongvirae</taxon>
        <taxon>Uroviricota</taxon>
        <taxon>Caudoviricetes</taxon>
    </lineage>
</organism>
<dbReference type="EMBL" id="BK014878">
    <property type="protein sequence ID" value="DAD80045.1"/>
    <property type="molecule type" value="Genomic_DNA"/>
</dbReference>
<accession>A0A8S5MCK5</accession>
<proteinExistence type="predicted"/>
<name>A0A8S5MCK5_9CAUD</name>
<sequence>MGKKRVRNTFGYSKPGQKKLTRNQAAELALSEIEESYTRRLEREVNLKVADFIGDFCLALAWSLRANHGYGATRIERTIREMFQVVSDAKMKEVGYFLFDMREIRQQLEVETGLDIEPVITDEVNKHIIRAKEYKANYEKSS</sequence>